<evidence type="ECO:0000313" key="2">
    <source>
        <dbReference type="EMBL" id="OIQ70489.1"/>
    </source>
</evidence>
<gene>
    <name evidence="2" type="ORF">GALL_478960</name>
</gene>
<reference evidence="2" key="1">
    <citation type="submission" date="2016-10" db="EMBL/GenBank/DDBJ databases">
        <title>Sequence of Gallionella enrichment culture.</title>
        <authorList>
            <person name="Poehlein A."/>
            <person name="Muehling M."/>
            <person name="Daniel R."/>
        </authorList>
    </citation>
    <scope>NUCLEOTIDE SEQUENCE</scope>
</reference>
<feature type="compositionally biased region" description="Low complexity" evidence="1">
    <location>
        <begin position="151"/>
        <end position="171"/>
    </location>
</feature>
<feature type="region of interest" description="Disordered" evidence="1">
    <location>
        <begin position="32"/>
        <end position="94"/>
    </location>
</feature>
<evidence type="ECO:0000256" key="1">
    <source>
        <dbReference type="SAM" id="MobiDB-lite"/>
    </source>
</evidence>
<protein>
    <submittedName>
        <fullName evidence="2">Uncharacterized protein</fullName>
    </submittedName>
</protein>
<feature type="region of interest" description="Disordered" evidence="1">
    <location>
        <begin position="211"/>
        <end position="245"/>
    </location>
</feature>
<dbReference type="AlphaFoldDB" id="A0A1J5PFU2"/>
<feature type="compositionally biased region" description="Basic and acidic residues" evidence="1">
    <location>
        <begin position="64"/>
        <end position="94"/>
    </location>
</feature>
<sequence length="245" mass="25845">MTGFLNLLAGMALGATPLGAAHVSLPSRFARPSSAFDPGPQQLGEFVDQTERRSAPTASPQTDGSRDRSAPDGERARLDRIIAPGDWRDDRPPKQPAREAVLNLRGAGAPQMLSSLQSVGQYARPQPLGDPATRPVGAGPPTPVDRAEPQPRSNPRPTSAAASPAVPSIPRLRAQSHQAPLSDAAVAGRAVAARHERPVIHVTIDRIDVRAPSSPAVPKPQRCARPQPTVSLSDYLREGGKAGRQ</sequence>
<name>A0A1J5PFU2_9ZZZZ</name>
<feature type="compositionally biased region" description="Basic and acidic residues" evidence="1">
    <location>
        <begin position="235"/>
        <end position="245"/>
    </location>
</feature>
<dbReference type="EMBL" id="MLJW01004176">
    <property type="protein sequence ID" value="OIQ70489.1"/>
    <property type="molecule type" value="Genomic_DNA"/>
</dbReference>
<accession>A0A1J5PFU2</accession>
<comment type="caution">
    <text evidence="2">The sequence shown here is derived from an EMBL/GenBank/DDBJ whole genome shotgun (WGS) entry which is preliminary data.</text>
</comment>
<feature type="region of interest" description="Disordered" evidence="1">
    <location>
        <begin position="122"/>
        <end position="180"/>
    </location>
</feature>
<proteinExistence type="predicted"/>
<organism evidence="2">
    <name type="scientific">mine drainage metagenome</name>
    <dbReference type="NCBI Taxonomy" id="410659"/>
    <lineage>
        <taxon>unclassified sequences</taxon>
        <taxon>metagenomes</taxon>
        <taxon>ecological metagenomes</taxon>
    </lineage>
</organism>